<dbReference type="AlphaFoldDB" id="D7A9U5"/>
<feature type="domain" description="FAD-binding PCMH-type" evidence="4">
    <location>
        <begin position="1"/>
        <end position="175"/>
    </location>
</feature>
<dbReference type="PROSITE" id="PS51387">
    <property type="entry name" value="FAD_PCMH"/>
    <property type="match status" value="1"/>
</dbReference>
<dbReference type="Gene3D" id="3.30.465.10">
    <property type="match status" value="1"/>
</dbReference>
<evidence type="ECO:0000256" key="2">
    <source>
        <dbReference type="ARBA" id="ARBA00022827"/>
    </source>
</evidence>
<dbReference type="Gene3D" id="3.30.390.50">
    <property type="entry name" value="CO dehydrogenase flavoprotein, C-terminal domain"/>
    <property type="match status" value="1"/>
</dbReference>
<dbReference type="OrthoDB" id="7907344at2"/>
<dbReference type="KEGG" id="sno:Snov_1562"/>
<dbReference type="InterPro" id="IPR016166">
    <property type="entry name" value="FAD-bd_PCMH"/>
</dbReference>
<name>D7A9U5_ANCN5</name>
<evidence type="ECO:0000313" key="6">
    <source>
        <dbReference type="Proteomes" id="UP000006633"/>
    </source>
</evidence>
<dbReference type="InterPro" id="IPR051312">
    <property type="entry name" value="Diverse_Substr_Oxidored"/>
</dbReference>
<evidence type="ECO:0000313" key="5">
    <source>
        <dbReference type="EMBL" id="ADH88871.1"/>
    </source>
</evidence>
<dbReference type="SUPFAM" id="SSF56176">
    <property type="entry name" value="FAD-binding/transporter-associated domain-like"/>
    <property type="match status" value="1"/>
</dbReference>
<organism evidence="5 6">
    <name type="scientific">Ancylobacter novellus (strain ATCC 8093 / DSM 506 / JCM 20403 / CCM 1077 / IAM 12100 / NBRC 12443 / NCIMB 10456)</name>
    <name type="common">Starkeya novella</name>
    <dbReference type="NCBI Taxonomy" id="639283"/>
    <lineage>
        <taxon>Bacteria</taxon>
        <taxon>Pseudomonadati</taxon>
        <taxon>Pseudomonadota</taxon>
        <taxon>Alphaproteobacteria</taxon>
        <taxon>Hyphomicrobiales</taxon>
        <taxon>Xanthobacteraceae</taxon>
        <taxon>Ancylobacter</taxon>
    </lineage>
</organism>
<dbReference type="RefSeq" id="WP_013166375.1">
    <property type="nucleotide sequence ID" value="NC_014217.1"/>
</dbReference>
<dbReference type="InterPro" id="IPR016169">
    <property type="entry name" value="FAD-bd_PCMH_sub2"/>
</dbReference>
<dbReference type="PANTHER" id="PTHR42659:SF2">
    <property type="entry name" value="XANTHINE DEHYDROGENASE SUBUNIT C-RELATED"/>
    <property type="match status" value="1"/>
</dbReference>
<dbReference type="InterPro" id="IPR036318">
    <property type="entry name" value="FAD-bd_PCMH-like_sf"/>
</dbReference>
<evidence type="ECO:0000259" key="4">
    <source>
        <dbReference type="PROSITE" id="PS51387"/>
    </source>
</evidence>
<dbReference type="InterPro" id="IPR005107">
    <property type="entry name" value="CO_DH_flav_C"/>
</dbReference>
<dbReference type="SUPFAM" id="SSF55447">
    <property type="entry name" value="CO dehydrogenase flavoprotein C-terminal domain-like"/>
    <property type="match status" value="1"/>
</dbReference>
<sequence>MTASPSFYAASSLPAALDALAECGAEGAPLAGGTWIMRAPIRHEPLKPIYVGLGGVPELTRIEETDGALAIGAGVTHSALGEAIAGRPELRVLAEAAGRSANPAIRRAATLGGNLCTADFAAADLVPALLCLDAEVEIAARGGTERLPLAAFLDLRQSLEPGRLLTRVLVPRSAAFSAHARLPLRKAGDYPTAIVSLSITRDAAGRIAQARIAVGSVETVARRWTRLEAALAGAPLDAEAAHHMATELADEFVGRDGVEAPGWYRVSVLPVLVRRAVIALH</sequence>
<evidence type="ECO:0000256" key="3">
    <source>
        <dbReference type="ARBA" id="ARBA00023002"/>
    </source>
</evidence>
<keyword evidence="3" id="KW-0560">Oxidoreductase</keyword>
<dbReference type="HOGENOM" id="CLU_058050_0_0_5"/>
<keyword evidence="2" id="KW-0274">FAD</keyword>
<dbReference type="InterPro" id="IPR036683">
    <property type="entry name" value="CO_DH_flav_C_dom_sf"/>
</dbReference>
<dbReference type="Pfam" id="PF03450">
    <property type="entry name" value="CO_deh_flav_C"/>
    <property type="match status" value="1"/>
</dbReference>
<dbReference type="SMART" id="SM01092">
    <property type="entry name" value="CO_deh_flav_C"/>
    <property type="match status" value="1"/>
</dbReference>
<dbReference type="PANTHER" id="PTHR42659">
    <property type="entry name" value="XANTHINE DEHYDROGENASE SUBUNIT C-RELATED"/>
    <property type="match status" value="1"/>
</dbReference>
<dbReference type="GO" id="GO:0016491">
    <property type="term" value="F:oxidoreductase activity"/>
    <property type="evidence" value="ECO:0007669"/>
    <property type="project" value="UniProtKB-KW"/>
</dbReference>
<dbReference type="STRING" id="639283.Snov_1562"/>
<dbReference type="Pfam" id="PF00941">
    <property type="entry name" value="FAD_binding_5"/>
    <property type="match status" value="1"/>
</dbReference>
<dbReference type="InterPro" id="IPR002346">
    <property type="entry name" value="Mopterin_DH_FAD-bd"/>
</dbReference>
<dbReference type="Proteomes" id="UP000006633">
    <property type="component" value="Chromosome"/>
</dbReference>
<dbReference type="EMBL" id="CP002026">
    <property type="protein sequence ID" value="ADH88871.1"/>
    <property type="molecule type" value="Genomic_DNA"/>
</dbReference>
<proteinExistence type="predicted"/>
<keyword evidence="1" id="KW-0285">Flavoprotein</keyword>
<keyword evidence="6" id="KW-1185">Reference proteome</keyword>
<dbReference type="eggNOG" id="COG1319">
    <property type="taxonomic scope" value="Bacteria"/>
</dbReference>
<gene>
    <name evidence="5" type="ordered locus">Snov_1562</name>
</gene>
<reference evidence="5 6" key="1">
    <citation type="journal article" date="2012" name="Stand. Genomic Sci.">
        <title>Complete genome sequence of the facultatively chemolithoautotrophic and methylotrophic alpha Proteobacterium Starkeya novella type strain (ATCC 8093(T)).</title>
        <authorList>
            <person name="Kappler U."/>
            <person name="Davenport K."/>
            <person name="Beatson S."/>
            <person name="Lucas S."/>
            <person name="Lapidus A."/>
            <person name="Copeland A."/>
            <person name="Berry K.W."/>
            <person name="Glavina Del Rio T."/>
            <person name="Hammon N."/>
            <person name="Dalin E."/>
            <person name="Tice H."/>
            <person name="Pitluck S."/>
            <person name="Richardson P."/>
            <person name="Bruce D."/>
            <person name="Goodwin L.A."/>
            <person name="Han C."/>
            <person name="Tapia R."/>
            <person name="Detter J.C."/>
            <person name="Chang Y.J."/>
            <person name="Jeffries C.D."/>
            <person name="Land M."/>
            <person name="Hauser L."/>
            <person name="Kyrpides N.C."/>
            <person name="Goker M."/>
            <person name="Ivanova N."/>
            <person name="Klenk H.P."/>
            <person name="Woyke T."/>
        </authorList>
    </citation>
    <scope>NUCLEOTIDE SEQUENCE [LARGE SCALE GENOMIC DNA]</scope>
    <source>
        <strain evidence="6">ATCC 8093 / DSM 506 / JCM 20403 / CCM 1077 / IAM 12100 / NBRC 12443 / NCIMB 10456</strain>
    </source>
</reference>
<accession>D7A9U5</accession>
<evidence type="ECO:0000256" key="1">
    <source>
        <dbReference type="ARBA" id="ARBA00022630"/>
    </source>
</evidence>
<dbReference type="GO" id="GO:0071949">
    <property type="term" value="F:FAD binding"/>
    <property type="evidence" value="ECO:0007669"/>
    <property type="project" value="InterPro"/>
</dbReference>
<protein>
    <submittedName>
        <fullName evidence="5">Molybdopterin dehydrogenase FAD-binding protein</fullName>
    </submittedName>
</protein>